<dbReference type="Proteomes" id="UP000225277">
    <property type="component" value="Unassembled WGS sequence"/>
</dbReference>
<dbReference type="OrthoDB" id="10268011at2759"/>
<evidence type="ECO:0000259" key="1">
    <source>
        <dbReference type="PROSITE" id="PS50141"/>
    </source>
</evidence>
<protein>
    <submittedName>
        <fullName evidence="2">Related to tRNA-specific adenosine deaminase 1</fullName>
    </submittedName>
</protein>
<feature type="domain" description="A to I editase" evidence="1">
    <location>
        <begin position="44"/>
        <end position="222"/>
    </location>
</feature>
<organism evidence="2 3">
    <name type="scientific">Ramularia collo-cygni</name>
    <dbReference type="NCBI Taxonomy" id="112498"/>
    <lineage>
        <taxon>Eukaryota</taxon>
        <taxon>Fungi</taxon>
        <taxon>Dikarya</taxon>
        <taxon>Ascomycota</taxon>
        <taxon>Pezizomycotina</taxon>
        <taxon>Dothideomycetes</taxon>
        <taxon>Dothideomycetidae</taxon>
        <taxon>Mycosphaerellales</taxon>
        <taxon>Mycosphaerellaceae</taxon>
        <taxon>Ramularia</taxon>
    </lineage>
</organism>
<dbReference type="InterPro" id="IPR042935">
    <property type="entry name" value="Tad1"/>
</dbReference>
<accession>A0A2D3USM6</accession>
<dbReference type="GO" id="GO:0002100">
    <property type="term" value="P:tRNA wobble adenosine to inosine editing"/>
    <property type="evidence" value="ECO:0007669"/>
    <property type="project" value="InterPro"/>
</dbReference>
<proteinExistence type="predicted"/>
<dbReference type="GO" id="GO:0043829">
    <property type="term" value="F:tRNA-specific adenosine-37 deaminase activity"/>
    <property type="evidence" value="ECO:0007669"/>
    <property type="project" value="TreeGrafter"/>
</dbReference>
<reference evidence="2 3" key="1">
    <citation type="submission" date="2016-03" db="EMBL/GenBank/DDBJ databases">
        <authorList>
            <person name="Ploux O."/>
        </authorList>
    </citation>
    <scope>NUCLEOTIDE SEQUENCE [LARGE SCALE GENOMIC DNA]</scope>
    <source>
        <strain evidence="2 3">URUG2</strain>
    </source>
</reference>
<keyword evidence="3" id="KW-1185">Reference proteome</keyword>
<dbReference type="Pfam" id="PF02137">
    <property type="entry name" value="A_deamin"/>
    <property type="match status" value="1"/>
</dbReference>
<dbReference type="AlphaFoldDB" id="A0A2D3USM6"/>
<dbReference type="GeneID" id="35596763"/>
<dbReference type="InterPro" id="IPR002466">
    <property type="entry name" value="A_deamin"/>
</dbReference>
<dbReference type="RefSeq" id="XP_023622586.1">
    <property type="nucleotide sequence ID" value="XM_023766818.1"/>
</dbReference>
<evidence type="ECO:0000313" key="2">
    <source>
        <dbReference type="EMBL" id="CZT15690.1"/>
    </source>
</evidence>
<evidence type="ECO:0000313" key="3">
    <source>
        <dbReference type="Proteomes" id="UP000225277"/>
    </source>
</evidence>
<name>A0A2D3USM6_9PEZI</name>
<dbReference type="PANTHER" id="PTHR47803">
    <property type="entry name" value="TRNA-SPECIFIC ADENOSINE DEAMINASE 1"/>
    <property type="match status" value="1"/>
</dbReference>
<gene>
    <name evidence="2" type="ORF">RCC_01522</name>
</gene>
<sequence>MIPTSRPDDVARCVLDTFDILPAAYRPRQLPEGRREWVPLAGIVLSRGMKCLPQSKISSANGNVLHDWHAEILAIRAFNRFLVDECADLARRGLGSETAWIRWRQNVEKDEVEDAAGWQGQPFALRDDVKIHMYCSEAPCGDASMELTMAEQEDATPWTSTLPTEEKDGMLGRGHFDQLGVVRRKPARPDAPATLSKSCSDKMALKQCTGLLSSVVSSLIHPGSSYLESVVLPESQCISQAVNRAFGKGGRMKELANEELQDRWRSTGFAFRPFHVTTTKREFNFSRRGPQAAAVPNVSSNLSAVYTPTRREILVNGVLQGRKQLDPKGASCVSRRKMWMSVLDVALLVGLPALTSALGKRTYSEMKASGIFKGRKRVKMDARELSLKGWKRNEGDEQWCL</sequence>
<dbReference type="EMBL" id="FJUY01000001">
    <property type="protein sequence ID" value="CZT15690.1"/>
    <property type="molecule type" value="Genomic_DNA"/>
</dbReference>
<dbReference type="PROSITE" id="PS50141">
    <property type="entry name" value="A_DEAMIN_EDITASE"/>
    <property type="match status" value="1"/>
</dbReference>
<dbReference type="GO" id="GO:0003723">
    <property type="term" value="F:RNA binding"/>
    <property type="evidence" value="ECO:0007669"/>
    <property type="project" value="InterPro"/>
</dbReference>
<dbReference type="PANTHER" id="PTHR47803:SF1">
    <property type="entry name" value="TRNA-SPECIFIC ADENOSINE DEAMINASE 1"/>
    <property type="match status" value="1"/>
</dbReference>
<dbReference type="STRING" id="112498.A0A2D3USM6"/>
<dbReference type="SMART" id="SM00552">
    <property type="entry name" value="ADEAMc"/>
    <property type="match status" value="1"/>
</dbReference>